<dbReference type="PROSITE" id="PS00031">
    <property type="entry name" value="NUCLEAR_REC_DBD_1"/>
    <property type="match status" value="1"/>
</dbReference>
<evidence type="ECO:0000256" key="4">
    <source>
        <dbReference type="ARBA" id="ARBA00022833"/>
    </source>
</evidence>
<keyword evidence="5 10" id="KW-0805">Transcription regulation</keyword>
<dbReference type="SMART" id="SM00399">
    <property type="entry name" value="ZnF_C4"/>
    <property type="match status" value="1"/>
</dbReference>
<keyword evidence="8 10" id="KW-0675">Receptor</keyword>
<dbReference type="SMART" id="SM00430">
    <property type="entry name" value="HOLI"/>
    <property type="match status" value="1"/>
</dbReference>
<evidence type="ECO:0000256" key="10">
    <source>
        <dbReference type="RuleBase" id="RU004334"/>
    </source>
</evidence>
<evidence type="ECO:0000256" key="11">
    <source>
        <dbReference type="SAM" id="MobiDB-lite"/>
    </source>
</evidence>
<dbReference type="Gene3D" id="1.10.565.10">
    <property type="entry name" value="Retinoid X Receptor"/>
    <property type="match status" value="1"/>
</dbReference>
<comment type="caution">
    <text evidence="14">The sequence shown here is derived from an EMBL/GenBank/DDBJ whole genome shotgun (WGS) entry which is preliminary data.</text>
</comment>
<evidence type="ECO:0000313" key="15">
    <source>
        <dbReference type="Proteomes" id="UP000789390"/>
    </source>
</evidence>
<evidence type="ECO:0000313" key="14">
    <source>
        <dbReference type="EMBL" id="CAH0111478.1"/>
    </source>
</evidence>
<feature type="compositionally biased region" description="Polar residues" evidence="11">
    <location>
        <begin position="165"/>
        <end position="199"/>
    </location>
</feature>
<comment type="similarity">
    <text evidence="10">Belongs to the nuclear hormone receptor family.</text>
</comment>
<feature type="region of interest" description="Disordered" evidence="11">
    <location>
        <begin position="117"/>
        <end position="199"/>
    </location>
</feature>
<proteinExistence type="inferred from homology"/>
<dbReference type="InterPro" id="IPR013088">
    <property type="entry name" value="Znf_NHR/GATA"/>
</dbReference>
<keyword evidence="9 10" id="KW-0539">Nucleus</keyword>
<dbReference type="SUPFAM" id="SSF48508">
    <property type="entry name" value="Nuclear receptor ligand-binding domain"/>
    <property type="match status" value="1"/>
</dbReference>
<sequence length="524" mass="58923">MEDYVSLTSPNTPVSPLSNACTSPGEVHASMSGKVCGVCGDKALGCNFGATTCESCKAFFRRNALKGKEFRCPFENNCKIDAVTRRFCQKCRLKKCLDIGMKKEFIMSEEERTVKRRKIEENRMKKTKPVRTNNTKNNSKQLIQLLNGGGSRANQRKSDIKSEAESSFSDSDVTTSPLDNSSEGFHESPASSNKATVINSHQQLTTETRGRMLEMSPPEDFPSDSSPSTANGVIRSQSTMSVADAFNINLRTMDALLNTAISAEYNVVVDLVRGNDTSPLSPVRDRPLNEVEMAKLQELVVANIALLAPLTEERPVDLHYDSGDPTLLNVINLTDIAIRRMIKMAKKLAAFKTFCQEDQIALLKGGCTELMILRSVMSYDADKGCWKIPHTESHVNHIKVEVLKEAQGNLYEEHQRFIQSFDPLWRSDEHIMLLLSAITLFDPNRPHVIHRDAIKLEQESYYYLLRRYLESVVGGCNARSMFLKLIAKISELHILNDNHVRVYLDLNPKEVEPLLIEIFDLKSR</sequence>
<evidence type="ECO:0008006" key="16">
    <source>
        <dbReference type="Google" id="ProtNLM"/>
    </source>
</evidence>
<dbReference type="PRINTS" id="PR00047">
    <property type="entry name" value="STROIDFINGER"/>
</dbReference>
<evidence type="ECO:0000256" key="2">
    <source>
        <dbReference type="ARBA" id="ARBA00022723"/>
    </source>
</evidence>
<dbReference type="SUPFAM" id="SSF57716">
    <property type="entry name" value="Glucocorticoid receptor-like (DNA-binding domain)"/>
    <property type="match status" value="1"/>
</dbReference>
<keyword evidence="15" id="KW-1185">Reference proteome</keyword>
<evidence type="ECO:0000256" key="9">
    <source>
        <dbReference type="ARBA" id="ARBA00023242"/>
    </source>
</evidence>
<dbReference type="GO" id="GO:0008270">
    <property type="term" value="F:zinc ion binding"/>
    <property type="evidence" value="ECO:0007669"/>
    <property type="project" value="UniProtKB-KW"/>
</dbReference>
<gene>
    <name evidence="14" type="ORF">DGAL_LOCUS15125</name>
</gene>
<dbReference type="GO" id="GO:0006950">
    <property type="term" value="P:response to stress"/>
    <property type="evidence" value="ECO:0007669"/>
    <property type="project" value="UniProtKB-ARBA"/>
</dbReference>
<dbReference type="PANTHER" id="PTHR24082:SF283">
    <property type="entry name" value="NUCLEAR HORMONE RECEPTOR HR96"/>
    <property type="match status" value="1"/>
</dbReference>
<organism evidence="14 15">
    <name type="scientific">Daphnia galeata</name>
    <dbReference type="NCBI Taxonomy" id="27404"/>
    <lineage>
        <taxon>Eukaryota</taxon>
        <taxon>Metazoa</taxon>
        <taxon>Ecdysozoa</taxon>
        <taxon>Arthropoda</taxon>
        <taxon>Crustacea</taxon>
        <taxon>Branchiopoda</taxon>
        <taxon>Diplostraca</taxon>
        <taxon>Cladocera</taxon>
        <taxon>Anomopoda</taxon>
        <taxon>Daphniidae</taxon>
        <taxon>Daphnia</taxon>
    </lineage>
</organism>
<dbReference type="Pfam" id="PF00105">
    <property type="entry name" value="zf-C4"/>
    <property type="match status" value="1"/>
</dbReference>
<keyword evidence="7 10" id="KW-0804">Transcription</keyword>
<evidence type="ECO:0000256" key="1">
    <source>
        <dbReference type="ARBA" id="ARBA00004123"/>
    </source>
</evidence>
<dbReference type="GO" id="GO:0045944">
    <property type="term" value="P:positive regulation of transcription by RNA polymerase II"/>
    <property type="evidence" value="ECO:0007669"/>
    <property type="project" value="TreeGrafter"/>
</dbReference>
<dbReference type="PROSITE" id="PS51843">
    <property type="entry name" value="NR_LBD"/>
    <property type="match status" value="1"/>
</dbReference>
<dbReference type="InterPro" id="IPR050234">
    <property type="entry name" value="Nuclear_hormone_rcpt_NR1"/>
</dbReference>
<dbReference type="InterPro" id="IPR000536">
    <property type="entry name" value="Nucl_hrmn_rcpt_lig-bd"/>
</dbReference>
<dbReference type="Pfam" id="PF00104">
    <property type="entry name" value="Hormone_recep"/>
    <property type="match status" value="1"/>
</dbReference>
<dbReference type="CDD" id="cd06966">
    <property type="entry name" value="NR_DBD_CAR"/>
    <property type="match status" value="1"/>
</dbReference>
<reference evidence="14" key="1">
    <citation type="submission" date="2021-11" db="EMBL/GenBank/DDBJ databases">
        <authorList>
            <person name="Schell T."/>
        </authorList>
    </citation>
    <scope>NUCLEOTIDE SEQUENCE</scope>
    <source>
        <strain evidence="14">M5</strain>
    </source>
</reference>
<evidence type="ECO:0000259" key="12">
    <source>
        <dbReference type="PROSITE" id="PS51030"/>
    </source>
</evidence>
<feature type="compositionally biased region" description="Polar residues" evidence="11">
    <location>
        <begin position="130"/>
        <end position="144"/>
    </location>
</feature>
<feature type="domain" description="Nuclear receptor" evidence="12">
    <location>
        <begin position="33"/>
        <end position="108"/>
    </location>
</feature>
<feature type="region of interest" description="Disordered" evidence="11">
    <location>
        <begin position="213"/>
        <end position="235"/>
    </location>
</feature>
<dbReference type="InterPro" id="IPR001628">
    <property type="entry name" value="Znf_hrmn_rcpt"/>
</dbReference>
<dbReference type="InterPro" id="IPR035500">
    <property type="entry name" value="NHR-like_dom_sf"/>
</dbReference>
<protein>
    <recommendedName>
        <fullName evidence="16">Nuclear hormone receptor HR96</fullName>
    </recommendedName>
</protein>
<dbReference type="OrthoDB" id="6352325at2759"/>
<evidence type="ECO:0000256" key="3">
    <source>
        <dbReference type="ARBA" id="ARBA00022771"/>
    </source>
</evidence>
<dbReference type="PRINTS" id="PR00398">
    <property type="entry name" value="STRDHORMONER"/>
</dbReference>
<name>A0A8J2S6F7_9CRUS</name>
<dbReference type="GO" id="GO:0004879">
    <property type="term" value="F:nuclear receptor activity"/>
    <property type="evidence" value="ECO:0007669"/>
    <property type="project" value="TreeGrafter"/>
</dbReference>
<dbReference type="GO" id="GO:0005634">
    <property type="term" value="C:nucleus"/>
    <property type="evidence" value="ECO:0007669"/>
    <property type="project" value="UniProtKB-SubCell"/>
</dbReference>
<evidence type="ECO:0000256" key="6">
    <source>
        <dbReference type="ARBA" id="ARBA00023125"/>
    </source>
</evidence>
<evidence type="ECO:0000256" key="8">
    <source>
        <dbReference type="ARBA" id="ARBA00023170"/>
    </source>
</evidence>
<dbReference type="AlphaFoldDB" id="A0A8J2S6F7"/>
<keyword evidence="2 10" id="KW-0479">Metal-binding</keyword>
<dbReference type="Proteomes" id="UP000789390">
    <property type="component" value="Unassembled WGS sequence"/>
</dbReference>
<dbReference type="GO" id="GO:0000122">
    <property type="term" value="P:negative regulation of transcription by RNA polymerase II"/>
    <property type="evidence" value="ECO:0007669"/>
    <property type="project" value="TreeGrafter"/>
</dbReference>
<dbReference type="InterPro" id="IPR001723">
    <property type="entry name" value="Nuclear_hrmn_rcpt"/>
</dbReference>
<keyword evidence="6 10" id="KW-0238">DNA-binding</keyword>
<evidence type="ECO:0000256" key="5">
    <source>
        <dbReference type="ARBA" id="ARBA00023015"/>
    </source>
</evidence>
<dbReference type="PROSITE" id="PS51030">
    <property type="entry name" value="NUCLEAR_REC_DBD_2"/>
    <property type="match status" value="1"/>
</dbReference>
<keyword evidence="4 10" id="KW-0862">Zinc</keyword>
<dbReference type="GO" id="GO:0030154">
    <property type="term" value="P:cell differentiation"/>
    <property type="evidence" value="ECO:0007669"/>
    <property type="project" value="TreeGrafter"/>
</dbReference>
<feature type="domain" description="NR LBD" evidence="13">
    <location>
        <begin position="296"/>
        <end position="524"/>
    </location>
</feature>
<dbReference type="Gene3D" id="3.30.50.10">
    <property type="entry name" value="Erythroid Transcription Factor GATA-1, subunit A"/>
    <property type="match status" value="1"/>
</dbReference>
<evidence type="ECO:0000256" key="7">
    <source>
        <dbReference type="ARBA" id="ARBA00023163"/>
    </source>
</evidence>
<dbReference type="FunFam" id="1.10.565.10:FF:000035">
    <property type="entry name" value="Nuclear hormone receptor HR96"/>
    <property type="match status" value="1"/>
</dbReference>
<comment type="subcellular location">
    <subcellularLocation>
        <location evidence="1 10">Nucleus</location>
    </subcellularLocation>
</comment>
<dbReference type="PANTHER" id="PTHR24082">
    <property type="entry name" value="NUCLEAR HORMONE RECEPTOR"/>
    <property type="match status" value="1"/>
</dbReference>
<dbReference type="FunFam" id="3.30.50.10:FF:000042">
    <property type="entry name" value="Nuclear hormone receptor HR96"/>
    <property type="match status" value="1"/>
</dbReference>
<dbReference type="GO" id="GO:0000978">
    <property type="term" value="F:RNA polymerase II cis-regulatory region sequence-specific DNA binding"/>
    <property type="evidence" value="ECO:0007669"/>
    <property type="project" value="TreeGrafter"/>
</dbReference>
<accession>A0A8J2S6F7</accession>
<dbReference type="CDD" id="cd06929">
    <property type="entry name" value="NR_LBD_F1"/>
    <property type="match status" value="1"/>
</dbReference>
<evidence type="ECO:0000259" key="13">
    <source>
        <dbReference type="PROSITE" id="PS51843"/>
    </source>
</evidence>
<dbReference type="EMBL" id="CAKKLH010000314">
    <property type="protein sequence ID" value="CAH0111478.1"/>
    <property type="molecule type" value="Genomic_DNA"/>
</dbReference>
<keyword evidence="3 10" id="KW-0863">Zinc-finger</keyword>